<dbReference type="AlphaFoldDB" id="A0A291QSS2"/>
<keyword evidence="2" id="KW-1185">Reference proteome</keyword>
<protein>
    <submittedName>
        <fullName evidence="1">Uncharacterized protein</fullName>
    </submittedName>
</protein>
<name>A0A291QSS2_9BACT</name>
<dbReference type="KEGG" id="cbae:COR50_07250"/>
<organism evidence="1 2">
    <name type="scientific">Chitinophaga caeni</name>
    <dbReference type="NCBI Taxonomy" id="2029983"/>
    <lineage>
        <taxon>Bacteria</taxon>
        <taxon>Pseudomonadati</taxon>
        <taxon>Bacteroidota</taxon>
        <taxon>Chitinophagia</taxon>
        <taxon>Chitinophagales</taxon>
        <taxon>Chitinophagaceae</taxon>
        <taxon>Chitinophaga</taxon>
    </lineage>
</organism>
<gene>
    <name evidence="1" type="ORF">COR50_07250</name>
</gene>
<accession>A0A291QSS2</accession>
<evidence type="ECO:0000313" key="1">
    <source>
        <dbReference type="EMBL" id="ATL46996.1"/>
    </source>
</evidence>
<dbReference type="RefSeq" id="WP_098193381.1">
    <property type="nucleotide sequence ID" value="NZ_CP023777.1"/>
</dbReference>
<dbReference type="EMBL" id="CP023777">
    <property type="protein sequence ID" value="ATL46996.1"/>
    <property type="molecule type" value="Genomic_DNA"/>
</dbReference>
<dbReference type="OrthoDB" id="5952844at2"/>
<proteinExistence type="predicted"/>
<sequence length="164" mass="18241">MKNMNIFNAEIPQEKIQSAINKIDEAFNELKPYLITLQPEERQMLPKMGNKMFSFVNKVHELAKRNPDLAPSFFSIEDLEIDVAGAQSLEPLLNAVKQLYDGIDDTRMKCGSEAYTNSLAFYSSVKVASKHSVQKAKAVYDDLSGHFIKGANTESAPAAENKPA</sequence>
<reference evidence="1 2" key="1">
    <citation type="submission" date="2017-10" db="EMBL/GenBank/DDBJ databases">
        <title>Paenichitinophaga pekingensis gen. nov., sp. nov., isolated from activated sludge.</title>
        <authorList>
            <person name="Jin D."/>
            <person name="Kong X."/>
            <person name="Deng Y."/>
            <person name="Bai Z."/>
        </authorList>
    </citation>
    <scope>NUCLEOTIDE SEQUENCE [LARGE SCALE GENOMIC DNA]</scope>
    <source>
        <strain evidence="1 2">13</strain>
    </source>
</reference>
<dbReference type="Proteomes" id="UP000220133">
    <property type="component" value="Chromosome"/>
</dbReference>
<evidence type="ECO:0000313" key="2">
    <source>
        <dbReference type="Proteomes" id="UP000220133"/>
    </source>
</evidence>